<comment type="caution">
    <text evidence="2">The sequence shown here is derived from an EMBL/GenBank/DDBJ whole genome shotgun (WGS) entry which is preliminary data.</text>
</comment>
<evidence type="ECO:0000256" key="1">
    <source>
        <dbReference type="SAM" id="MobiDB-lite"/>
    </source>
</evidence>
<organism evidence="2 3">
    <name type="scientific">Parasulfitobacter algicola</name>
    <dbReference type="NCBI Taxonomy" id="2614809"/>
    <lineage>
        <taxon>Bacteria</taxon>
        <taxon>Pseudomonadati</taxon>
        <taxon>Pseudomonadota</taxon>
        <taxon>Alphaproteobacteria</taxon>
        <taxon>Rhodobacterales</taxon>
        <taxon>Roseobacteraceae</taxon>
        <taxon>Parasulfitobacter</taxon>
    </lineage>
</organism>
<evidence type="ECO:0000313" key="2">
    <source>
        <dbReference type="EMBL" id="NSX53270.1"/>
    </source>
</evidence>
<name>A0ABX2ILK5_9RHOB</name>
<accession>A0ABX2ILK5</accession>
<protein>
    <submittedName>
        <fullName evidence="2">Uncharacterized protein</fullName>
    </submittedName>
</protein>
<sequence length="283" mass="31566">MNDRKPYEEACITDDELDGVFVTFVAKYHSSSHGGLNSKTPATVWEDLSKDCSFDDTQLPGPQDLREACGFSTTARITQEGIRYAGAVYQNRLIREDRLTPVAERIAAPDGGVNIIVDPRDMGAISVVSRNDTFAVPALDDTMRGKTLREWSAECQTRRAEADADRKMRRHQRDEADRARAKITRNAMRQSDTGLCGYTQTEVDRARLELTFGKGSNEEPYVGRDEYQDPVYGGFETAEPEPAFAEDEPTTEEPGDEYGVNAVVQPDGPGSMDRFRTKKKFSS</sequence>
<evidence type="ECO:0000313" key="3">
    <source>
        <dbReference type="Proteomes" id="UP000777935"/>
    </source>
</evidence>
<dbReference type="RefSeq" id="WP_174134396.1">
    <property type="nucleotide sequence ID" value="NZ_JABUFE010000001.1"/>
</dbReference>
<proteinExistence type="predicted"/>
<dbReference type="Proteomes" id="UP000777935">
    <property type="component" value="Unassembled WGS sequence"/>
</dbReference>
<keyword evidence="3" id="KW-1185">Reference proteome</keyword>
<feature type="compositionally biased region" description="Acidic residues" evidence="1">
    <location>
        <begin position="244"/>
        <end position="256"/>
    </location>
</feature>
<dbReference type="EMBL" id="JABUFE010000001">
    <property type="protein sequence ID" value="NSX53270.1"/>
    <property type="molecule type" value="Genomic_DNA"/>
</dbReference>
<feature type="region of interest" description="Disordered" evidence="1">
    <location>
        <begin position="230"/>
        <end position="283"/>
    </location>
</feature>
<reference evidence="2 3" key="1">
    <citation type="submission" date="2020-06" db="EMBL/GenBank/DDBJ databases">
        <title>Sulfitobacter algicola sp. nov., isolated from green algae.</title>
        <authorList>
            <person name="Wang C."/>
        </authorList>
    </citation>
    <scope>NUCLEOTIDE SEQUENCE [LARGE SCALE GENOMIC DNA]</scope>
    <source>
        <strain evidence="2 3">1151</strain>
    </source>
</reference>
<gene>
    <name evidence="2" type="ORF">HRQ87_00470</name>
</gene>